<organism evidence="16">
    <name type="scientific">Gasterosteus aculeatus</name>
    <name type="common">Three-spined stickleback</name>
    <dbReference type="NCBI Taxonomy" id="69293"/>
    <lineage>
        <taxon>Eukaryota</taxon>
        <taxon>Metazoa</taxon>
        <taxon>Chordata</taxon>
        <taxon>Craniata</taxon>
        <taxon>Vertebrata</taxon>
        <taxon>Euteleostomi</taxon>
        <taxon>Actinopterygii</taxon>
        <taxon>Neopterygii</taxon>
        <taxon>Teleostei</taxon>
        <taxon>Neoteleostei</taxon>
        <taxon>Acanthomorphata</taxon>
        <taxon>Eupercaria</taxon>
        <taxon>Perciformes</taxon>
        <taxon>Cottioidei</taxon>
        <taxon>Gasterosteales</taxon>
        <taxon>Gasterosteidae</taxon>
        <taxon>Gasterosteus</taxon>
    </lineage>
</organism>
<feature type="compositionally biased region" description="Basic and acidic residues" evidence="13">
    <location>
        <begin position="267"/>
        <end position="293"/>
    </location>
</feature>
<dbReference type="OMA" id="PKVPSCQ"/>
<sequence>CCLLLLSLFILGFTGVNPGMGDMKTPDFDDLLAAFDIPDIDAKEAIQSAPDEAEGPHGAAGASLGKPDGVGGVGSPSDPQADTSIVSVIVKNKVCLDSADGDEGDADQDPIDGAGVWRSGGPGPHQQMQDEEDSDPDLGSPLVIQESPDSPTCPQLSRRYKSDSRQPTSSAASHPKPGDTPSVPSLTSSTPQSGSKDSPQLEDRHPEHVIEERDSPESPEPEMPKSTAQAVAKRCSSPALASTPPHTELREPKEEEEEMEVGNGIEKVPDGKADKGENGRTSEEKMEVDDGKPKSLSTDGGEAGVAAPAASGAPARPLKVRIKTIKTSTGGITRTVTRVAPKGGAAASQAHVTTTSQKVSALNALPVSTLAASSVMLAAATKVQNKMAASDKAKVSATAVSITKSAALPATPAVTSSPKFSVAAGGISVRTSAAKTANGGGSAIIGGTLQPNKPASIVNSTGAVISRSQSSLVEAFNKILNSKNLLPSYKPDLSAPPPPEWGLPLPATGYRCLECGDAFALERSLARHYDRRSLRIEVTCNHCAKRLAFFNKCSLLLHAREHKERGLVMQCSHLVMRPVTVEQMIGQQDITPIGVSSPSTTSGGTAVSAASSPMKEASSPATAQPRPVRRAPQGPQALMPLPCKKAEGLQYNGFKCPECQSQFSSKAELVTHFQQIRAAPNSTCTQCSPPMMLPNSCAVSAHQRVHKHRAPHVCPECGGTAKQASFQTHLEEACLHFARRIGYRCSSCQVVFGGLNSIKSHIQTAHCEVFHKCPSCPMAFKSSPSAQSHISTQHPTLTGGQAKMIYKCVMCDTVFTQKPLLYMHFDTHLAKQKVHVFKCPDCTKLYAQKGSMMEHIKVCSYFHSSSESVQILSICVPPLTVPPSQTAHRGPSAKQTEAPPDASNPASAPTNTSGPSGPKSKPSDADGDYGAPGGHSATGGSSQPPAQTEWTCPQCQSTFTDNEDYLSHVRTEHGKACRQFPCRICGGTFSTSSSLRRHERVIHEGNKRVFHCQYCTEGKRTFGSRFLLDKHIRLHHRTTDGQERPMTRKRAATGGEGPGSSSEQDGEGGPPGAKAGDEEENATEEGEEGAPGPAKRTRGSAATAPNEPEEEDNIFRCVPCGFSTEDGAEFCLQCGVCFASAGSLSRHRFITHRVRDTHGEADRGPTRGGGSPGGSPNGSPQALGEDGDGNLICKVCGRRFDKASDLNTHFRTHGMAFLTAHKTDK</sequence>
<evidence type="ECO:0000256" key="5">
    <source>
        <dbReference type="ARBA" id="ARBA00022737"/>
    </source>
</evidence>
<keyword evidence="9" id="KW-0238">DNA-binding</keyword>
<keyword evidence="8" id="KW-0805">Transcription regulation</keyword>
<dbReference type="AlphaFoldDB" id="G3NKD0"/>
<evidence type="ECO:0000256" key="12">
    <source>
        <dbReference type="PROSITE-ProRule" id="PRU00042"/>
    </source>
</evidence>
<feature type="compositionally biased region" description="Basic and acidic residues" evidence="13">
    <location>
        <begin position="1154"/>
        <end position="1165"/>
    </location>
</feature>
<dbReference type="FunCoup" id="G3NKD0">
    <property type="interactions" value="645"/>
</dbReference>
<feature type="compositionally biased region" description="Low complexity" evidence="13">
    <location>
        <begin position="180"/>
        <end position="193"/>
    </location>
</feature>
<dbReference type="PANTHER" id="PTHR47222:SF2">
    <property type="entry name" value="ZINC FINGER PROTEIN 687"/>
    <property type="match status" value="1"/>
</dbReference>
<evidence type="ECO:0000256" key="4">
    <source>
        <dbReference type="ARBA" id="ARBA00022723"/>
    </source>
</evidence>
<feature type="compositionally biased region" description="Basic and acidic residues" evidence="13">
    <location>
        <begin position="1036"/>
        <end position="1046"/>
    </location>
</feature>
<dbReference type="InterPro" id="IPR057356">
    <property type="entry name" value="Znf-C2H2_ZNF592"/>
</dbReference>
<evidence type="ECO:0000256" key="8">
    <source>
        <dbReference type="ARBA" id="ARBA00023015"/>
    </source>
</evidence>
<dbReference type="InterPro" id="IPR045914">
    <property type="entry name" value="Zn532-like"/>
</dbReference>
<dbReference type="Pfam" id="PF25412">
    <property type="entry name" value="zf-C2H2_ZNF592"/>
    <property type="match status" value="1"/>
</dbReference>
<feature type="region of interest" description="Disordered" evidence="13">
    <location>
        <begin position="590"/>
        <end position="637"/>
    </location>
</feature>
<evidence type="ECO:0000256" key="9">
    <source>
        <dbReference type="ARBA" id="ARBA00023125"/>
    </source>
</evidence>
<evidence type="ECO:0000256" key="13">
    <source>
        <dbReference type="SAM" id="MobiDB-lite"/>
    </source>
</evidence>
<dbReference type="Gene3D" id="3.30.160.60">
    <property type="entry name" value="Classic Zinc Finger"/>
    <property type="match status" value="5"/>
</dbReference>
<feature type="region of interest" description="Disordered" evidence="13">
    <location>
        <begin position="99"/>
        <end position="312"/>
    </location>
</feature>
<dbReference type="InterPro" id="IPR013087">
    <property type="entry name" value="Znf_C2H2_type"/>
</dbReference>
<evidence type="ECO:0000256" key="1">
    <source>
        <dbReference type="ARBA" id="ARBA00003767"/>
    </source>
</evidence>
<dbReference type="eggNOG" id="KOG1721">
    <property type="taxonomic scope" value="Eukaryota"/>
</dbReference>
<evidence type="ECO:0000256" key="14">
    <source>
        <dbReference type="SAM" id="SignalP"/>
    </source>
</evidence>
<feature type="compositionally biased region" description="Gly residues" evidence="13">
    <location>
        <begin position="1166"/>
        <end position="1176"/>
    </location>
</feature>
<reference evidence="16" key="2">
    <citation type="submission" date="2024-04" db="UniProtKB">
        <authorList>
            <consortium name="Ensembl"/>
        </authorList>
    </citation>
    <scope>IDENTIFICATION</scope>
</reference>
<feature type="compositionally biased region" description="Low complexity" evidence="13">
    <location>
        <begin position="590"/>
        <end position="613"/>
    </location>
</feature>
<feature type="region of interest" description="Disordered" evidence="13">
    <location>
        <begin position="1036"/>
        <end position="1110"/>
    </location>
</feature>
<dbReference type="Bgee" id="ENSGACG00000004387">
    <property type="expression patterns" value="Expressed in telencephalon and 6 other cell types or tissues"/>
</dbReference>
<evidence type="ECO:0000256" key="10">
    <source>
        <dbReference type="ARBA" id="ARBA00023163"/>
    </source>
</evidence>
<protein>
    <submittedName>
        <fullName evidence="16">Zinc finger protein 687b</fullName>
    </submittedName>
</protein>
<evidence type="ECO:0000256" key="6">
    <source>
        <dbReference type="ARBA" id="ARBA00022771"/>
    </source>
</evidence>
<feature type="region of interest" description="Disordered" evidence="13">
    <location>
        <begin position="1154"/>
        <end position="1186"/>
    </location>
</feature>
<dbReference type="Pfam" id="PF16622">
    <property type="entry name" value="zf-C2H2_11"/>
    <property type="match status" value="1"/>
</dbReference>
<evidence type="ECO:0000313" key="16">
    <source>
        <dbReference type="Ensembl" id="ENSGACP00000005792.1"/>
    </source>
</evidence>
<reference evidence="16" key="1">
    <citation type="submission" date="2006-01" db="EMBL/GenBank/DDBJ databases">
        <authorList>
            <person name="Lindblad-Toh K."/>
            <person name="Mauceli E."/>
            <person name="Grabherr M."/>
            <person name="Chang J.L."/>
            <person name="Lander E.S."/>
        </authorList>
    </citation>
    <scope>NUCLEOTIDE SEQUENCE [LARGE SCALE GENOMIC DNA]</scope>
</reference>
<feature type="compositionally biased region" description="Acidic residues" evidence="13">
    <location>
        <begin position="1077"/>
        <end position="1088"/>
    </location>
</feature>
<keyword evidence="14" id="KW-0732">Signal</keyword>
<dbReference type="InterPro" id="IPR041697">
    <property type="entry name" value="Znf-C2H2_11"/>
</dbReference>
<comment type="function">
    <text evidence="1">May be involved in transcriptional regulation.</text>
</comment>
<feature type="domain" description="C2H2-type" evidence="15">
    <location>
        <begin position="1129"/>
        <end position="1157"/>
    </location>
</feature>
<feature type="compositionally biased region" description="Basic and acidic residues" evidence="13">
    <location>
        <begin position="199"/>
        <end position="216"/>
    </location>
</feature>
<comment type="subcellular location">
    <subcellularLocation>
        <location evidence="2">Nucleus</location>
    </subcellularLocation>
</comment>
<feature type="signal peptide" evidence="14">
    <location>
        <begin position="1"/>
        <end position="18"/>
    </location>
</feature>
<comment type="similarity">
    <text evidence="3">Belongs to the krueppel C2H2-type zinc-finger protein family.</text>
</comment>
<evidence type="ECO:0000256" key="3">
    <source>
        <dbReference type="ARBA" id="ARBA00006991"/>
    </source>
</evidence>
<feature type="region of interest" description="Disordered" evidence="13">
    <location>
        <begin position="883"/>
        <end position="952"/>
    </location>
</feature>
<dbReference type="PROSITE" id="PS50157">
    <property type="entry name" value="ZINC_FINGER_C2H2_2"/>
    <property type="match status" value="8"/>
</dbReference>
<feature type="domain" description="C2H2-type" evidence="15">
    <location>
        <begin position="980"/>
        <end position="1008"/>
    </location>
</feature>
<evidence type="ECO:0000256" key="7">
    <source>
        <dbReference type="ARBA" id="ARBA00022833"/>
    </source>
</evidence>
<feature type="domain" description="C2H2-type" evidence="15">
    <location>
        <begin position="950"/>
        <end position="973"/>
    </location>
</feature>
<feature type="compositionally biased region" description="Low complexity" evidence="13">
    <location>
        <begin position="898"/>
        <end position="920"/>
    </location>
</feature>
<feature type="region of interest" description="Disordered" evidence="13">
    <location>
        <begin position="49"/>
        <end position="81"/>
    </location>
</feature>
<dbReference type="SUPFAM" id="SSF57667">
    <property type="entry name" value="beta-beta-alpha zinc fingers"/>
    <property type="match status" value="4"/>
</dbReference>
<dbReference type="InParanoid" id="G3NKD0"/>
<dbReference type="PROSITE" id="PS00028">
    <property type="entry name" value="ZINC_FINGER_C2H2_1"/>
    <property type="match status" value="5"/>
</dbReference>
<dbReference type="Pfam" id="PF00096">
    <property type="entry name" value="zf-C2H2"/>
    <property type="match status" value="2"/>
</dbReference>
<keyword evidence="5" id="KW-0677">Repeat</keyword>
<dbReference type="SMART" id="SM00355">
    <property type="entry name" value="ZnF_C2H2"/>
    <property type="match status" value="14"/>
</dbReference>
<dbReference type="Ensembl" id="ENSGACT00000005808.1">
    <property type="protein sequence ID" value="ENSGACP00000005792.1"/>
    <property type="gene ID" value="ENSGACG00000004387.1"/>
</dbReference>
<feature type="domain" description="C2H2-type" evidence="15">
    <location>
        <begin position="510"/>
        <end position="528"/>
    </location>
</feature>
<feature type="chain" id="PRO_5003448581" evidence="14">
    <location>
        <begin position="19"/>
        <end position="1225"/>
    </location>
</feature>
<proteinExistence type="inferred from homology"/>
<dbReference type="GO" id="GO:0003677">
    <property type="term" value="F:DNA binding"/>
    <property type="evidence" value="ECO:0007669"/>
    <property type="project" value="UniProtKB-KW"/>
</dbReference>
<dbReference type="GO" id="GO:0008270">
    <property type="term" value="F:zinc ion binding"/>
    <property type="evidence" value="ECO:0007669"/>
    <property type="project" value="UniProtKB-KW"/>
</dbReference>
<feature type="domain" description="C2H2-type" evidence="15">
    <location>
        <begin position="806"/>
        <end position="833"/>
    </location>
</feature>
<feature type="domain" description="C2H2-type" evidence="15">
    <location>
        <begin position="654"/>
        <end position="682"/>
    </location>
</feature>
<evidence type="ECO:0000256" key="2">
    <source>
        <dbReference type="ARBA" id="ARBA00004123"/>
    </source>
</evidence>
<keyword evidence="10" id="KW-0804">Transcription</keyword>
<name>G3NKD0_GASAC</name>
<evidence type="ECO:0000259" key="15">
    <source>
        <dbReference type="PROSITE" id="PS50157"/>
    </source>
</evidence>
<dbReference type="InterPro" id="IPR036236">
    <property type="entry name" value="Znf_C2H2_sf"/>
</dbReference>
<dbReference type="GO" id="GO:0005634">
    <property type="term" value="C:nucleus"/>
    <property type="evidence" value="ECO:0007669"/>
    <property type="project" value="UniProtKB-SubCell"/>
</dbReference>
<dbReference type="STRING" id="69293.ENSGACP00000005792"/>
<feature type="compositionally biased region" description="Acidic residues" evidence="13">
    <location>
        <begin position="99"/>
        <end position="110"/>
    </location>
</feature>
<keyword evidence="7" id="KW-0862">Zinc</keyword>
<evidence type="ECO:0000256" key="11">
    <source>
        <dbReference type="ARBA" id="ARBA00023242"/>
    </source>
</evidence>
<keyword evidence="11" id="KW-0539">Nucleus</keyword>
<accession>G3NKD0</accession>
<keyword evidence="6 12" id="KW-0863">Zinc-finger</keyword>
<dbReference type="PANTHER" id="PTHR47222">
    <property type="entry name" value="ZINC FINGER PROTEIN 532-RELATED"/>
    <property type="match status" value="1"/>
</dbReference>
<feature type="compositionally biased region" description="Polar residues" evidence="13">
    <location>
        <begin position="938"/>
        <end position="952"/>
    </location>
</feature>
<feature type="domain" description="C2H2-type" evidence="15">
    <location>
        <begin position="1191"/>
        <end position="1213"/>
    </location>
</feature>
<feature type="domain" description="C2H2-type" evidence="15">
    <location>
        <begin position="837"/>
        <end position="868"/>
    </location>
</feature>
<keyword evidence="4" id="KW-0479">Metal-binding</keyword>